<reference evidence="6 7" key="1">
    <citation type="submission" date="2022-08" db="EMBL/GenBank/DDBJ databases">
        <title>Reclassification of Massilia species as members of the genera Telluria, Duganella, Pseudoduganella, Mokoshia gen. nov. and Zemynaea gen. nov. using orthogonal and non-orthogonal genome-based approaches.</title>
        <authorList>
            <person name="Bowman J.P."/>
        </authorList>
    </citation>
    <scope>NUCLEOTIDE SEQUENCE [LARGE SCALE GENOMIC DNA]</scope>
    <source>
        <strain evidence="6 7">LMG 28164</strain>
    </source>
</reference>
<dbReference type="Pfam" id="PF20969">
    <property type="entry name" value="MASE11"/>
    <property type="match status" value="1"/>
</dbReference>
<dbReference type="CDD" id="cd01948">
    <property type="entry name" value="EAL"/>
    <property type="match status" value="1"/>
</dbReference>
<feature type="transmembrane region" description="Helical" evidence="1">
    <location>
        <begin position="102"/>
        <end position="127"/>
    </location>
</feature>
<dbReference type="Pfam" id="PF00563">
    <property type="entry name" value="EAL"/>
    <property type="match status" value="1"/>
</dbReference>
<dbReference type="CDD" id="cd01949">
    <property type="entry name" value="GGDEF"/>
    <property type="match status" value="1"/>
</dbReference>
<feature type="domain" description="EAL" evidence="4">
    <location>
        <begin position="496"/>
        <end position="748"/>
    </location>
</feature>
<dbReference type="SMART" id="SM00052">
    <property type="entry name" value="EAL"/>
    <property type="match status" value="1"/>
</dbReference>
<feature type="transmembrane region" description="Helical" evidence="1">
    <location>
        <begin position="74"/>
        <end position="96"/>
    </location>
</feature>
<protein>
    <submittedName>
        <fullName evidence="6">EAL domain-containing protein</fullName>
    </submittedName>
</protein>
<feature type="transmembrane region" description="Helical" evidence="1">
    <location>
        <begin position="148"/>
        <end position="170"/>
    </location>
</feature>
<dbReference type="EMBL" id="JANUGX010000010">
    <property type="protein sequence ID" value="MCS0589606.1"/>
    <property type="molecule type" value="Genomic_DNA"/>
</dbReference>
<evidence type="ECO:0000313" key="6">
    <source>
        <dbReference type="EMBL" id="MCS0589606.1"/>
    </source>
</evidence>
<evidence type="ECO:0000259" key="2">
    <source>
        <dbReference type="PROSITE" id="PS50112"/>
    </source>
</evidence>
<gene>
    <name evidence="6" type="ORF">NX782_10355</name>
</gene>
<feature type="domain" description="PAC" evidence="3">
    <location>
        <begin position="265"/>
        <end position="317"/>
    </location>
</feature>
<dbReference type="InterPro" id="IPR048437">
    <property type="entry name" value="MASE11"/>
</dbReference>
<dbReference type="SMART" id="SM00267">
    <property type="entry name" value="GGDEF"/>
    <property type="match status" value="1"/>
</dbReference>
<dbReference type="Pfam" id="PF00990">
    <property type="entry name" value="GGDEF"/>
    <property type="match status" value="1"/>
</dbReference>
<dbReference type="InterPro" id="IPR035919">
    <property type="entry name" value="EAL_sf"/>
</dbReference>
<dbReference type="InterPro" id="IPR001633">
    <property type="entry name" value="EAL_dom"/>
</dbReference>
<dbReference type="InterPro" id="IPR035965">
    <property type="entry name" value="PAS-like_dom_sf"/>
</dbReference>
<keyword evidence="1" id="KW-1133">Transmembrane helix</keyword>
<dbReference type="Pfam" id="PF13426">
    <property type="entry name" value="PAS_9"/>
    <property type="match status" value="1"/>
</dbReference>
<dbReference type="Proteomes" id="UP001205560">
    <property type="component" value="Unassembled WGS sequence"/>
</dbReference>
<dbReference type="NCBIfam" id="TIGR00254">
    <property type="entry name" value="GGDEF"/>
    <property type="match status" value="1"/>
</dbReference>
<dbReference type="RefSeq" id="WP_258845369.1">
    <property type="nucleotide sequence ID" value="NZ_JANUGX010000010.1"/>
</dbReference>
<comment type="caution">
    <text evidence="6">The sequence shown here is derived from an EMBL/GenBank/DDBJ whole genome shotgun (WGS) entry which is preliminary data.</text>
</comment>
<dbReference type="PROSITE" id="PS50887">
    <property type="entry name" value="GGDEF"/>
    <property type="match status" value="1"/>
</dbReference>
<dbReference type="InterPro" id="IPR000700">
    <property type="entry name" value="PAS-assoc_C"/>
</dbReference>
<organism evidence="6 7">
    <name type="scientific">Massilia norwichensis</name>
    <dbReference type="NCBI Taxonomy" id="1442366"/>
    <lineage>
        <taxon>Bacteria</taxon>
        <taxon>Pseudomonadati</taxon>
        <taxon>Pseudomonadota</taxon>
        <taxon>Betaproteobacteria</taxon>
        <taxon>Burkholderiales</taxon>
        <taxon>Oxalobacteraceae</taxon>
        <taxon>Telluria group</taxon>
        <taxon>Massilia</taxon>
    </lineage>
</organism>
<name>A0ABT2A5Z0_9BURK</name>
<dbReference type="NCBIfam" id="TIGR00229">
    <property type="entry name" value="sensory_box"/>
    <property type="match status" value="1"/>
</dbReference>
<dbReference type="Gene3D" id="3.20.20.450">
    <property type="entry name" value="EAL domain"/>
    <property type="match status" value="1"/>
</dbReference>
<dbReference type="InterPro" id="IPR052155">
    <property type="entry name" value="Biofilm_reg_signaling"/>
</dbReference>
<dbReference type="InterPro" id="IPR000014">
    <property type="entry name" value="PAS"/>
</dbReference>
<dbReference type="SUPFAM" id="SSF55785">
    <property type="entry name" value="PYP-like sensor domain (PAS domain)"/>
    <property type="match status" value="1"/>
</dbReference>
<dbReference type="SUPFAM" id="SSF141868">
    <property type="entry name" value="EAL domain-like"/>
    <property type="match status" value="1"/>
</dbReference>
<evidence type="ECO:0000259" key="5">
    <source>
        <dbReference type="PROSITE" id="PS50887"/>
    </source>
</evidence>
<proteinExistence type="predicted"/>
<evidence type="ECO:0000313" key="7">
    <source>
        <dbReference type="Proteomes" id="UP001205560"/>
    </source>
</evidence>
<dbReference type="CDD" id="cd00130">
    <property type="entry name" value="PAS"/>
    <property type="match status" value="1"/>
</dbReference>
<dbReference type="InterPro" id="IPR029787">
    <property type="entry name" value="Nucleotide_cyclase"/>
</dbReference>
<dbReference type="PANTHER" id="PTHR44757">
    <property type="entry name" value="DIGUANYLATE CYCLASE DGCP"/>
    <property type="match status" value="1"/>
</dbReference>
<dbReference type="PROSITE" id="PS50112">
    <property type="entry name" value="PAS"/>
    <property type="match status" value="1"/>
</dbReference>
<dbReference type="Gene3D" id="3.30.450.20">
    <property type="entry name" value="PAS domain"/>
    <property type="match status" value="1"/>
</dbReference>
<feature type="transmembrane region" description="Helical" evidence="1">
    <location>
        <begin position="14"/>
        <end position="36"/>
    </location>
</feature>
<keyword evidence="1" id="KW-0812">Transmembrane</keyword>
<dbReference type="InterPro" id="IPR000160">
    <property type="entry name" value="GGDEF_dom"/>
</dbReference>
<evidence type="ECO:0000259" key="4">
    <source>
        <dbReference type="PROSITE" id="PS50883"/>
    </source>
</evidence>
<evidence type="ECO:0000259" key="3">
    <source>
        <dbReference type="PROSITE" id="PS50113"/>
    </source>
</evidence>
<accession>A0ABT2A5Z0</accession>
<dbReference type="Gene3D" id="3.30.70.270">
    <property type="match status" value="1"/>
</dbReference>
<feature type="transmembrane region" description="Helical" evidence="1">
    <location>
        <begin position="42"/>
        <end position="62"/>
    </location>
</feature>
<dbReference type="PANTHER" id="PTHR44757:SF2">
    <property type="entry name" value="BIOFILM ARCHITECTURE MAINTENANCE PROTEIN MBAA"/>
    <property type="match status" value="1"/>
</dbReference>
<keyword evidence="1" id="KW-0472">Membrane</keyword>
<dbReference type="PROSITE" id="PS50113">
    <property type="entry name" value="PAC"/>
    <property type="match status" value="1"/>
</dbReference>
<sequence>MLEVRDIASWRERIFSSLLSVVLVVGALATLPVIPFLVQQGLWPVAVADTIALAWIFAIWRLGRLSYTVRVMHFLAVVYALAITLMLSVGTASMTYLLGPPVIAAILLSLRPAMLALALGAVLLVALGNSGHVTFSVPGWQHEPFKASLLAALNYIGVGAMLTLTCGTLLKGLSRSLGDAHTLNGELQLTSAALARLNDMVLITRAVEGENVTQPVTFVNDAFLRRTGYTRSEILGHSLRVLLGPQSDQAAVGRIVGAMRKGQPCNTELMSYTKAGEPFWVEIEMVPFAPPGARASHWVIVGRDITQQRQAAEAIHRLAFYDVLTGLANRRLLVERLEAMVEAANAGRGLGALLYLDLDNFKNVNDARGHSTGDALLRHAAARLLEAVRDCDTVARIGGDEFVVLIGNLPGDADAATRTALAMADQIRAALAAPLDIDGHGFRIAASIGIALPLDAGATADALLLEADTAMYHAKAGGRDSVALFARSMLRDAQQKLTLEHDLGQALDRGELAMHLQLQVDHAGTPAGAELLMRWTRADGSMVPPDVFIPVAEAGGLIVPLGQWALRQACAAWLALDAAGHRLPLSLNVSPLQFRQPDFVEQVRAVLAETGAPPQQLIFEVTEGLLIDDIDQTVARMRALSELGIRFSIDDFGTGYSNLSYLKRLPLYELKIDKSLVRDMPHDQNGTAIVQSVLAMARHLGLRVVAEGIETAEQAAFLAAHGRPYMQGYLFSRPVALGALLDQMDARADLAA</sequence>
<dbReference type="PROSITE" id="PS50883">
    <property type="entry name" value="EAL"/>
    <property type="match status" value="1"/>
</dbReference>
<feature type="domain" description="PAS" evidence="2">
    <location>
        <begin position="216"/>
        <end position="262"/>
    </location>
</feature>
<feature type="domain" description="GGDEF" evidence="5">
    <location>
        <begin position="349"/>
        <end position="487"/>
    </location>
</feature>
<evidence type="ECO:0000256" key="1">
    <source>
        <dbReference type="SAM" id="Phobius"/>
    </source>
</evidence>
<keyword evidence="7" id="KW-1185">Reference proteome</keyword>
<dbReference type="SUPFAM" id="SSF55073">
    <property type="entry name" value="Nucleotide cyclase"/>
    <property type="match status" value="1"/>
</dbReference>
<dbReference type="InterPro" id="IPR043128">
    <property type="entry name" value="Rev_trsase/Diguanyl_cyclase"/>
</dbReference>